<organism evidence="2 3">
    <name type="scientific">Pseudovirgaria hyperparasitica</name>
    <dbReference type="NCBI Taxonomy" id="470096"/>
    <lineage>
        <taxon>Eukaryota</taxon>
        <taxon>Fungi</taxon>
        <taxon>Dikarya</taxon>
        <taxon>Ascomycota</taxon>
        <taxon>Pezizomycotina</taxon>
        <taxon>Dothideomycetes</taxon>
        <taxon>Dothideomycetes incertae sedis</taxon>
        <taxon>Acrospermales</taxon>
        <taxon>Acrospermaceae</taxon>
        <taxon>Pseudovirgaria</taxon>
    </lineage>
</organism>
<reference evidence="2" key="1">
    <citation type="journal article" date="2020" name="Stud. Mycol.">
        <title>101 Dothideomycetes genomes: a test case for predicting lifestyles and emergence of pathogens.</title>
        <authorList>
            <person name="Haridas S."/>
            <person name="Albert R."/>
            <person name="Binder M."/>
            <person name="Bloem J."/>
            <person name="Labutti K."/>
            <person name="Salamov A."/>
            <person name="Andreopoulos B."/>
            <person name="Baker S."/>
            <person name="Barry K."/>
            <person name="Bills G."/>
            <person name="Bluhm B."/>
            <person name="Cannon C."/>
            <person name="Castanera R."/>
            <person name="Culley D."/>
            <person name="Daum C."/>
            <person name="Ezra D."/>
            <person name="Gonzalez J."/>
            <person name="Henrissat B."/>
            <person name="Kuo A."/>
            <person name="Liang C."/>
            <person name="Lipzen A."/>
            <person name="Lutzoni F."/>
            <person name="Magnuson J."/>
            <person name="Mondo S."/>
            <person name="Nolan M."/>
            <person name="Ohm R."/>
            <person name="Pangilinan J."/>
            <person name="Park H.-J."/>
            <person name="Ramirez L."/>
            <person name="Alfaro M."/>
            <person name="Sun H."/>
            <person name="Tritt A."/>
            <person name="Yoshinaga Y."/>
            <person name="Zwiers L.-H."/>
            <person name="Turgeon B."/>
            <person name="Goodwin S."/>
            <person name="Spatafora J."/>
            <person name="Crous P."/>
            <person name="Grigoriev I."/>
        </authorList>
    </citation>
    <scope>NUCLEOTIDE SEQUENCE</scope>
    <source>
        <strain evidence="2">CBS 121739</strain>
    </source>
</reference>
<name>A0A6A6W6C6_9PEZI</name>
<dbReference type="GeneID" id="54488071"/>
<evidence type="ECO:0000313" key="3">
    <source>
        <dbReference type="Proteomes" id="UP000799437"/>
    </source>
</evidence>
<dbReference type="RefSeq" id="XP_033600546.1">
    <property type="nucleotide sequence ID" value="XM_033747017.1"/>
</dbReference>
<accession>A0A6A6W6C6</accession>
<dbReference type="InterPro" id="IPR010730">
    <property type="entry name" value="HET"/>
</dbReference>
<evidence type="ECO:0000259" key="1">
    <source>
        <dbReference type="Pfam" id="PF06985"/>
    </source>
</evidence>
<dbReference type="InterPro" id="IPR052895">
    <property type="entry name" value="HetReg/Transcr_Mod"/>
</dbReference>
<keyword evidence="3" id="KW-1185">Reference proteome</keyword>
<dbReference type="PANTHER" id="PTHR24148">
    <property type="entry name" value="ANKYRIN REPEAT DOMAIN-CONTAINING PROTEIN 39 HOMOLOG-RELATED"/>
    <property type="match status" value="1"/>
</dbReference>
<dbReference type="PANTHER" id="PTHR24148:SF64">
    <property type="entry name" value="HETEROKARYON INCOMPATIBILITY DOMAIN-CONTAINING PROTEIN"/>
    <property type="match status" value="1"/>
</dbReference>
<dbReference type="OrthoDB" id="2157530at2759"/>
<dbReference type="Proteomes" id="UP000799437">
    <property type="component" value="Unassembled WGS sequence"/>
</dbReference>
<gene>
    <name evidence="2" type="ORF">EJ05DRAFT_500613</name>
</gene>
<dbReference type="Pfam" id="PF26639">
    <property type="entry name" value="Het-6_barrel"/>
    <property type="match status" value="1"/>
</dbReference>
<evidence type="ECO:0000313" key="2">
    <source>
        <dbReference type="EMBL" id="KAF2758095.1"/>
    </source>
</evidence>
<dbReference type="AlphaFoldDB" id="A0A6A6W6C6"/>
<dbReference type="Pfam" id="PF06985">
    <property type="entry name" value="HET"/>
    <property type="match status" value="1"/>
</dbReference>
<proteinExistence type="predicted"/>
<protein>
    <recommendedName>
        <fullName evidence="1">Heterokaryon incompatibility domain-containing protein</fullName>
    </recommendedName>
</protein>
<feature type="domain" description="Heterokaryon incompatibility" evidence="1">
    <location>
        <begin position="46"/>
        <end position="200"/>
    </location>
</feature>
<sequence length="657" mass="74891">MSRVTPFKHQSRLSDGRIRLLRVKLRPREQNLELTLREYGLHDVEFDALSYVWGDPSNVTAIKCNGCELLIGKNLHEALLEKKKRGSGTLLWADAICINQSDDTEKTTQVRMMWQIFKTASRVIIWLGAGNSRDSIALKLAQRLYLKCDGVKYSFHDSYNMPDLDLKSLGEEDPYKSLPWEALFGILTHEWFTRIWVVQELLVSSRSIIWRGSLDAEARVVLWCSIMIGTHKNLYMCFNNAMNRPKESALLSRCIASGYLQTENQGIMPIYDVLSRYPGMKATDPRDRFFALSGISTGLEPEFVDYHKTFAGIASLVGKMTLLGFPNYRRDSRGNEFIGIPKAFLPHRWPIDWLTFNANPKNEELGIPSWIPDLISAHSSGLLMSGFYNTKYLTGYRDVPVPEVSDEIVLSLRDRGHLFEGPVPERIDIKGAFFDTIGKIGPRRPHMPGPEALDTSGQDKNIDLREAFQQIVPYELAMVEWLSALRRLADPFLDPLASIMDDSSFESFWRTLVYNRDSTFDPDDPCKPADNSLGVSFGYWFLLKKLFMTGLQHTNEIILWYMGYCILTRGAAPFELAESKVRDARDFFVSSARRIGWVPFRARAGDHICVLKGMRIPVVLRAHGGAWKFIGACYVHGLMDGEVWDLPGLDWHFISFV</sequence>
<dbReference type="EMBL" id="ML996572">
    <property type="protein sequence ID" value="KAF2758095.1"/>
    <property type="molecule type" value="Genomic_DNA"/>
</dbReference>